<organism evidence="1 2">
    <name type="scientific">Rathayibacter festucae</name>
    <dbReference type="NCBI Taxonomy" id="110937"/>
    <lineage>
        <taxon>Bacteria</taxon>
        <taxon>Bacillati</taxon>
        <taxon>Actinomycetota</taxon>
        <taxon>Actinomycetes</taxon>
        <taxon>Micrococcales</taxon>
        <taxon>Microbacteriaceae</taxon>
        <taxon>Rathayibacter</taxon>
    </lineage>
</organism>
<protein>
    <recommendedName>
        <fullName evidence="3">CopG family transcriptional regulator</fullName>
    </recommendedName>
</protein>
<evidence type="ECO:0008006" key="3">
    <source>
        <dbReference type="Google" id="ProtNLM"/>
    </source>
</evidence>
<dbReference type="Proteomes" id="UP000464597">
    <property type="component" value="Plasmid unnamed2"/>
</dbReference>
<reference evidence="2" key="1">
    <citation type="submission" date="2019-12" db="EMBL/GenBank/DDBJ databases">
        <title>Complete and draft genome sequences of new strains and members of some known species of the genus Rathayibacter isolated from plants.</title>
        <authorList>
            <person name="Tarlachkov S.V."/>
            <person name="Starodumova I.P."/>
            <person name="Dorofeeva L.V."/>
            <person name="Prisyazhnaya N.V."/>
            <person name="Leyn S."/>
            <person name="Zlamal J."/>
            <person name="Elan M."/>
            <person name="Osterman A.L."/>
            <person name="Nadler S."/>
            <person name="Subbotin S.A."/>
            <person name="Evtushenko L.I."/>
        </authorList>
    </citation>
    <scope>NUCLEOTIDE SEQUENCE [LARGE SCALE GENOMIC DNA]</scope>
    <source>
        <strain evidence="2">VKM Ac-2802</strain>
        <plasmid evidence="2">unnamed2</plasmid>
    </source>
</reference>
<evidence type="ECO:0000313" key="2">
    <source>
        <dbReference type="Proteomes" id="UP000464597"/>
    </source>
</evidence>
<keyword evidence="1" id="KW-0614">Plasmid</keyword>
<proteinExistence type="predicted"/>
<geneLocation type="plasmid" evidence="1 2">
    <name>unnamed2</name>
</geneLocation>
<evidence type="ECO:0000313" key="1">
    <source>
        <dbReference type="EMBL" id="QHC65086.1"/>
    </source>
</evidence>
<accession>A0ABX6H5M4</accession>
<sequence>MPDQPKTPLHSVRVPTDLWQAAKTRTADRGTNISAIIVTALTRYVTQQPSTRNSGTLMELIGTNVDSSGYYKMYLDGQAMVTYTGSDEDSVEELVRQNLVPAPDFTAPADEWYLYGANGHVCDVHYEGDHARIDGATYELIAE</sequence>
<keyword evidence="2" id="KW-1185">Reference proteome</keyword>
<dbReference type="EMBL" id="CP047182">
    <property type="protein sequence ID" value="QHC65086.1"/>
    <property type="molecule type" value="Genomic_DNA"/>
</dbReference>
<gene>
    <name evidence="1" type="ORF">GSU69_19730</name>
</gene>
<name>A0ABX6H5M4_9MICO</name>
<dbReference type="RefSeq" id="WP_159424246.1">
    <property type="nucleotide sequence ID" value="NZ_CP047182.1"/>
</dbReference>